<gene>
    <name evidence="2" type="ORF">AMORRO_LOCUS7024</name>
</gene>
<feature type="region of interest" description="Disordered" evidence="1">
    <location>
        <begin position="413"/>
        <end position="440"/>
    </location>
</feature>
<organism evidence="2 3">
    <name type="scientific">Acaulospora morrowiae</name>
    <dbReference type="NCBI Taxonomy" id="94023"/>
    <lineage>
        <taxon>Eukaryota</taxon>
        <taxon>Fungi</taxon>
        <taxon>Fungi incertae sedis</taxon>
        <taxon>Mucoromycota</taxon>
        <taxon>Glomeromycotina</taxon>
        <taxon>Glomeromycetes</taxon>
        <taxon>Diversisporales</taxon>
        <taxon>Acaulosporaceae</taxon>
        <taxon>Acaulospora</taxon>
    </lineage>
</organism>
<evidence type="ECO:0000313" key="3">
    <source>
        <dbReference type="Proteomes" id="UP000789342"/>
    </source>
</evidence>
<reference evidence="2" key="1">
    <citation type="submission" date="2021-06" db="EMBL/GenBank/DDBJ databases">
        <authorList>
            <person name="Kallberg Y."/>
            <person name="Tangrot J."/>
            <person name="Rosling A."/>
        </authorList>
    </citation>
    <scope>NUCLEOTIDE SEQUENCE</scope>
    <source>
        <strain evidence="2">CL551</strain>
    </source>
</reference>
<dbReference type="Proteomes" id="UP000789342">
    <property type="component" value="Unassembled WGS sequence"/>
</dbReference>
<feature type="region of interest" description="Disordered" evidence="1">
    <location>
        <begin position="61"/>
        <end position="116"/>
    </location>
</feature>
<proteinExistence type="predicted"/>
<sequence>MTDIINGSRNGIAEAKPGRLSEVSHAANKIQNKILEVRNDYQGKTRENNIAMKPIKEEPKCTCAEIQTTSDEDARVPSEREQVKAPEGNKRDAKNAKIVGAGSESRGDEKSVTSDQRVVCYEKKGTEDDNPAETKKEDKIVMVPVGAIITEKCEKPSRKESDPHKARLGCRNDDIILAKRETHEVESDHLSSRDSPIDDAKSDNDCDGRHITEITTDYRDQEEGNDTTEQVKPINPEPDPSRTPSWQRKEDDEIIIMHLIKSTHMNTWINAPVAKQWSCTTMSYRKALSEPHIWKFHSEYFEERYRIMMTVCRRKKIAKNKPDLRNIQPAIKKRCEIGRRKKKRISIQLRKSRTGCYQQSITDYSMTHRKLTRQIIQWDKKKRGRNKISRRKQVITKTLSYLRFIKIRPRYLTRRPGTSREKDYSPNDLPITSMPCQTLS</sequence>
<name>A0A9N9BWN5_9GLOM</name>
<dbReference type="AlphaFoldDB" id="A0A9N9BWN5"/>
<comment type="caution">
    <text evidence="2">The sequence shown here is derived from an EMBL/GenBank/DDBJ whole genome shotgun (WGS) entry which is preliminary data.</text>
</comment>
<feature type="compositionally biased region" description="Basic and acidic residues" evidence="1">
    <location>
        <begin position="181"/>
        <end position="222"/>
    </location>
</feature>
<dbReference type="EMBL" id="CAJVPV010005044">
    <property type="protein sequence ID" value="CAG8583658.1"/>
    <property type="molecule type" value="Genomic_DNA"/>
</dbReference>
<feature type="compositionally biased region" description="Basic and acidic residues" evidence="1">
    <location>
        <begin position="72"/>
        <end position="95"/>
    </location>
</feature>
<protein>
    <submittedName>
        <fullName evidence="2">15292_t:CDS:1</fullName>
    </submittedName>
</protein>
<evidence type="ECO:0000313" key="2">
    <source>
        <dbReference type="EMBL" id="CAG8583658.1"/>
    </source>
</evidence>
<evidence type="ECO:0000256" key="1">
    <source>
        <dbReference type="SAM" id="MobiDB-lite"/>
    </source>
</evidence>
<feature type="region of interest" description="Disordered" evidence="1">
    <location>
        <begin position="181"/>
        <end position="249"/>
    </location>
</feature>
<accession>A0A9N9BWN5</accession>
<keyword evidence="3" id="KW-1185">Reference proteome</keyword>